<dbReference type="PANTHER" id="PTHR42693:SF53">
    <property type="entry name" value="ENDO-4-O-SULFATASE"/>
    <property type="match status" value="1"/>
</dbReference>
<gene>
    <name evidence="6" type="ORF">ACFS5N_10760</name>
</gene>
<dbReference type="EMBL" id="JBHUPD010000002">
    <property type="protein sequence ID" value="MFD2872950.1"/>
    <property type="molecule type" value="Genomic_DNA"/>
</dbReference>
<evidence type="ECO:0000259" key="5">
    <source>
        <dbReference type="Pfam" id="PF00884"/>
    </source>
</evidence>
<protein>
    <submittedName>
        <fullName evidence="6">Arylsulfatase</fullName>
        <ecNumber evidence="6">3.1.6.-</ecNumber>
    </submittedName>
</protein>
<dbReference type="Pfam" id="PF00884">
    <property type="entry name" value="Sulfatase"/>
    <property type="match status" value="1"/>
</dbReference>
<dbReference type="Proteomes" id="UP001597557">
    <property type="component" value="Unassembled WGS sequence"/>
</dbReference>
<evidence type="ECO:0000256" key="4">
    <source>
        <dbReference type="ARBA" id="ARBA00022837"/>
    </source>
</evidence>
<evidence type="ECO:0000313" key="7">
    <source>
        <dbReference type="Proteomes" id="UP001597557"/>
    </source>
</evidence>
<dbReference type="PROSITE" id="PS00149">
    <property type="entry name" value="SULFATASE_2"/>
    <property type="match status" value="1"/>
</dbReference>
<dbReference type="CDD" id="cd16025">
    <property type="entry name" value="PAS_like"/>
    <property type="match status" value="1"/>
</dbReference>
<keyword evidence="2" id="KW-0479">Metal-binding</keyword>
<dbReference type="RefSeq" id="WP_377185184.1">
    <property type="nucleotide sequence ID" value="NZ_JBHUPD010000002.1"/>
</dbReference>
<dbReference type="GO" id="GO:0016787">
    <property type="term" value="F:hydrolase activity"/>
    <property type="evidence" value="ECO:0007669"/>
    <property type="project" value="UniProtKB-KW"/>
</dbReference>
<sequence>MRYNKLFVTLPLVGAALAGILAWKVKSKPAKAAPPRPNIIVILADDMGFSDPGCFGGEINTPNINYLAQNGIRFTNFYNTSRCCPTRASLLTGLYNHQAGIGKMTDAEDEPGYLGHITTNAVTLAEVLKTAGYHTAMSGKWHVSNTNGQPNPKEQLAWLDHHKEYPEFSPIDQYPTSRGFEKYFGTIWGVVDYFDPFSLVSGTKPITSVPKNYYHSDAINDTAVTYIKEYARQKQPFFLYVAENAPHWPLMAKPQDIAKYKDTYKGGWDAIREARYQKMIKLGLVDPKTTKLSERWHSDLKWENNPDKDWDAQAMAVHAAMVDCMDQGIGRIIAALKQTGQLDNTLIVFLSDNGASAESAAGYGPGFDRPSETRDGRKIDYSTKKDNIPGSETVYASIGERWANVANTPYRLWKAESYEGGLHTPMIAFWPKGITAPKGSFSKQVGHVMDFMTTFAELAGAKYPKTYKGHDIPPTPGVSLVPAFKGHAMVGHTELFNEHFQARYVREGDWKMVSTNDHNWHLFNLADDRTETIDLKAQYPDKVKQMDSLWQNWAHTHNVLPKPRAKKNSSN</sequence>
<dbReference type="InterPro" id="IPR050738">
    <property type="entry name" value="Sulfatase"/>
</dbReference>
<dbReference type="SUPFAM" id="SSF53649">
    <property type="entry name" value="Alkaline phosphatase-like"/>
    <property type="match status" value="1"/>
</dbReference>
<organism evidence="6 7">
    <name type="scientific">Mucilaginibacter ximonensis</name>
    <dbReference type="NCBI Taxonomy" id="538021"/>
    <lineage>
        <taxon>Bacteria</taxon>
        <taxon>Pseudomonadati</taxon>
        <taxon>Bacteroidota</taxon>
        <taxon>Sphingobacteriia</taxon>
        <taxon>Sphingobacteriales</taxon>
        <taxon>Sphingobacteriaceae</taxon>
        <taxon>Mucilaginibacter</taxon>
    </lineage>
</organism>
<evidence type="ECO:0000256" key="1">
    <source>
        <dbReference type="ARBA" id="ARBA00008779"/>
    </source>
</evidence>
<dbReference type="InterPro" id="IPR024607">
    <property type="entry name" value="Sulfatase_CS"/>
</dbReference>
<reference evidence="7" key="1">
    <citation type="journal article" date="2019" name="Int. J. Syst. Evol. Microbiol.">
        <title>The Global Catalogue of Microorganisms (GCM) 10K type strain sequencing project: providing services to taxonomists for standard genome sequencing and annotation.</title>
        <authorList>
            <consortium name="The Broad Institute Genomics Platform"/>
            <consortium name="The Broad Institute Genome Sequencing Center for Infectious Disease"/>
            <person name="Wu L."/>
            <person name="Ma J."/>
        </authorList>
    </citation>
    <scope>NUCLEOTIDE SEQUENCE [LARGE SCALE GENOMIC DNA]</scope>
    <source>
        <strain evidence="7">KCTC 22437</strain>
    </source>
</reference>
<keyword evidence="3 6" id="KW-0378">Hydrolase</keyword>
<comment type="caution">
    <text evidence="6">The sequence shown here is derived from an EMBL/GenBank/DDBJ whole genome shotgun (WGS) entry which is preliminary data.</text>
</comment>
<keyword evidence="4" id="KW-0106">Calcium</keyword>
<evidence type="ECO:0000256" key="3">
    <source>
        <dbReference type="ARBA" id="ARBA00022801"/>
    </source>
</evidence>
<proteinExistence type="inferred from homology"/>
<evidence type="ECO:0000256" key="2">
    <source>
        <dbReference type="ARBA" id="ARBA00022723"/>
    </source>
</evidence>
<comment type="similarity">
    <text evidence="1">Belongs to the sulfatase family.</text>
</comment>
<evidence type="ECO:0000313" key="6">
    <source>
        <dbReference type="EMBL" id="MFD2872950.1"/>
    </source>
</evidence>
<feature type="domain" description="Sulfatase N-terminal" evidence="5">
    <location>
        <begin position="37"/>
        <end position="461"/>
    </location>
</feature>
<dbReference type="Gene3D" id="3.40.720.10">
    <property type="entry name" value="Alkaline Phosphatase, subunit A"/>
    <property type="match status" value="1"/>
</dbReference>
<dbReference type="EC" id="3.1.6.-" evidence="6"/>
<dbReference type="Gene3D" id="3.30.1120.10">
    <property type="match status" value="1"/>
</dbReference>
<dbReference type="PANTHER" id="PTHR42693">
    <property type="entry name" value="ARYLSULFATASE FAMILY MEMBER"/>
    <property type="match status" value="1"/>
</dbReference>
<dbReference type="InterPro" id="IPR017850">
    <property type="entry name" value="Alkaline_phosphatase_core_sf"/>
</dbReference>
<accession>A0ABW5YCE0</accession>
<dbReference type="InterPro" id="IPR000917">
    <property type="entry name" value="Sulfatase_N"/>
</dbReference>
<name>A0ABW5YCE0_9SPHI</name>
<keyword evidence="7" id="KW-1185">Reference proteome</keyword>